<organism evidence="3 4">
    <name type="scientific">Rubellicoccus peritrichatus</name>
    <dbReference type="NCBI Taxonomy" id="3080537"/>
    <lineage>
        <taxon>Bacteria</taxon>
        <taxon>Pseudomonadati</taxon>
        <taxon>Verrucomicrobiota</taxon>
        <taxon>Opitutia</taxon>
        <taxon>Puniceicoccales</taxon>
        <taxon>Cerasicoccaceae</taxon>
        <taxon>Rubellicoccus</taxon>
    </lineage>
</organism>
<sequence length="339" mass="38718">MTHFQKYLANLRTGLLLLASISIAAADVVKVEDATKAWDEASAIHIVQLVQGNHLQRNYPDALPSLIEELQKVTTLSVALDPIFIETLADPIILDHPFIYINFADRRDWTLSEAEAENLRNFIDRGGFIFVDAGINAAFLRDENSAYGQFHSFAEWQVSPKVSDMFTEVYPEKTFQPLPRTHRLFTSFYSGLPDAEILPDTVRDFVVNEKWPQGTYAAMGLFVEGRLSVLAMPILAMGWGKNELDQWTTFIGFRIREGADGISERLADAAYTGVRFETTREDGRSDVVYTQQEAMPAWVQEPDDAWRVFRYYYTQEISDYAHTFYTRLGINIFVYAFTE</sequence>
<dbReference type="InterPro" id="IPR025297">
    <property type="entry name" value="DUF4159"/>
</dbReference>
<evidence type="ECO:0000259" key="2">
    <source>
        <dbReference type="Pfam" id="PF13709"/>
    </source>
</evidence>
<evidence type="ECO:0000313" key="4">
    <source>
        <dbReference type="Proteomes" id="UP001304300"/>
    </source>
</evidence>
<dbReference type="KEGG" id="puo:RZN69_04565"/>
<proteinExistence type="predicted"/>
<dbReference type="EMBL" id="CP136920">
    <property type="protein sequence ID" value="WOO42352.1"/>
    <property type="molecule type" value="Genomic_DNA"/>
</dbReference>
<dbReference type="Pfam" id="PF13709">
    <property type="entry name" value="DUF4159"/>
    <property type="match status" value="1"/>
</dbReference>
<evidence type="ECO:0000256" key="1">
    <source>
        <dbReference type="SAM" id="SignalP"/>
    </source>
</evidence>
<dbReference type="Gene3D" id="3.40.50.12140">
    <property type="entry name" value="Domain of unknown function DUF4159"/>
    <property type="match status" value="1"/>
</dbReference>
<feature type="signal peptide" evidence="1">
    <location>
        <begin position="1"/>
        <end position="26"/>
    </location>
</feature>
<dbReference type="AlphaFoldDB" id="A0AAQ3LD73"/>
<reference evidence="3 4" key="1">
    <citation type="submission" date="2023-10" db="EMBL/GenBank/DDBJ databases">
        <title>Rubellicoccus peritrichatus gen. nov., sp. nov., isolated from an algae of coral reef tank.</title>
        <authorList>
            <person name="Luo J."/>
        </authorList>
    </citation>
    <scope>NUCLEOTIDE SEQUENCE [LARGE SCALE GENOMIC DNA]</scope>
    <source>
        <strain evidence="3 4">CR14</strain>
    </source>
</reference>
<dbReference type="Proteomes" id="UP001304300">
    <property type="component" value="Chromosome"/>
</dbReference>
<accession>A0AAQ3LD73</accession>
<feature type="domain" description="DUF4159" evidence="2">
    <location>
        <begin position="49"/>
        <end position="337"/>
    </location>
</feature>
<name>A0AAQ3LD73_9BACT</name>
<evidence type="ECO:0000313" key="3">
    <source>
        <dbReference type="EMBL" id="WOO42352.1"/>
    </source>
</evidence>
<feature type="chain" id="PRO_5042852749" evidence="1">
    <location>
        <begin position="27"/>
        <end position="339"/>
    </location>
</feature>
<protein>
    <submittedName>
        <fullName evidence="3">DUF4159 domain-containing protein</fullName>
    </submittedName>
</protein>
<dbReference type="RefSeq" id="WP_317834871.1">
    <property type="nucleotide sequence ID" value="NZ_CP136920.1"/>
</dbReference>
<keyword evidence="4" id="KW-1185">Reference proteome</keyword>
<keyword evidence="1" id="KW-0732">Signal</keyword>
<gene>
    <name evidence="3" type="ORF">RZN69_04565</name>
</gene>